<dbReference type="PATRIC" id="fig|477245.3.peg.6250"/>
<dbReference type="KEGG" id="scw:TU94_29400"/>
<dbReference type="EMBL" id="CP010849">
    <property type="protein sequence ID" value="AJP04952.1"/>
    <property type="molecule type" value="Genomic_DNA"/>
</dbReference>
<dbReference type="OrthoDB" id="3773913at2"/>
<accession>A0A0C5FY14</accession>
<dbReference type="AlphaFoldDB" id="A0A0C5FY14"/>
<proteinExistence type="predicted"/>
<dbReference type="Proteomes" id="UP000032234">
    <property type="component" value="Chromosome"/>
</dbReference>
<name>A0A0C5FY14_9ACTN</name>
<protein>
    <submittedName>
        <fullName evidence="1">Uncharacterized protein</fullName>
    </submittedName>
</protein>
<evidence type="ECO:0000313" key="1">
    <source>
        <dbReference type="EMBL" id="AJP04952.1"/>
    </source>
</evidence>
<gene>
    <name evidence="1" type="ORF">TU94_29400</name>
</gene>
<organism evidence="1 2">
    <name type="scientific">Streptomyces cyaneogriseus subsp. noncyanogenus</name>
    <dbReference type="NCBI Taxonomy" id="477245"/>
    <lineage>
        <taxon>Bacteria</taxon>
        <taxon>Bacillati</taxon>
        <taxon>Actinomycetota</taxon>
        <taxon>Actinomycetes</taxon>
        <taxon>Kitasatosporales</taxon>
        <taxon>Streptomycetaceae</taxon>
        <taxon>Streptomyces</taxon>
    </lineage>
</organism>
<evidence type="ECO:0000313" key="2">
    <source>
        <dbReference type="Proteomes" id="UP000032234"/>
    </source>
</evidence>
<dbReference type="RefSeq" id="WP_044386217.1">
    <property type="nucleotide sequence ID" value="NZ_CP010849.1"/>
</dbReference>
<sequence length="75" mass="8429">MISRWPTAWVWRQAREAVLEAHEIGSPLARSACDLRDACISTWLKDHRTALDIVVVAERVGASASSLVRRFPGRE</sequence>
<reference evidence="1 2" key="1">
    <citation type="submission" date="2015-02" db="EMBL/GenBank/DDBJ databases">
        <title>Genome sequence of thermotolerant Streptomyces cyaneogriseus subsp. Noncyanogenus NMWT1, the producer of nematocidal antibiotics nemadectin.</title>
        <authorList>
            <person name="Wang H."/>
            <person name="Li C."/>
            <person name="Xiang W."/>
            <person name="Wang X."/>
        </authorList>
    </citation>
    <scope>NUCLEOTIDE SEQUENCE [LARGE SCALE GENOMIC DNA]</scope>
    <source>
        <strain evidence="1 2">NMWT 1</strain>
    </source>
</reference>
<keyword evidence="2" id="KW-1185">Reference proteome</keyword>
<dbReference type="HOGENOM" id="CLU_2669366_0_0_11"/>